<sequence>MSRSAADATRFTATAPHAYSKSGSTTASRWSGAKVGSTQGGSSQPGSGGVPGETPKQKVERLRAEARAARIAKSSSPLDRFIGKGRVWADRLHRITVFSIIAASATSLISHNRRQKALWIDIELQKLLDAKKAYVAGNATLEQIQLLEKEKAADEEKRRRDELKRDTMFYKAKDWLFGGLKRDDAGESVLSRQLETEAEQSKVLQAINAQAAEAGTNTSSTSQEGPRG</sequence>
<evidence type="ECO:0000256" key="1">
    <source>
        <dbReference type="ARBA" id="ARBA00004167"/>
    </source>
</evidence>
<evidence type="ECO:0000256" key="3">
    <source>
        <dbReference type="ARBA" id="ARBA00022989"/>
    </source>
</evidence>
<dbReference type="Proteomes" id="UP000002058">
    <property type="component" value="Unassembled WGS sequence"/>
</dbReference>
<feature type="region of interest" description="Disordered" evidence="5">
    <location>
        <begin position="1"/>
        <end position="56"/>
    </location>
</feature>
<keyword evidence="4" id="KW-0472">Membrane</keyword>
<dbReference type="VEuPathDB" id="FungiDB:UREG_01632"/>
<keyword evidence="7" id="KW-1185">Reference proteome</keyword>
<dbReference type="GO" id="GO:0016020">
    <property type="term" value="C:membrane"/>
    <property type="evidence" value="ECO:0007669"/>
    <property type="project" value="UniProtKB-SubCell"/>
</dbReference>
<dbReference type="InParanoid" id="C4JJ25"/>
<comment type="subcellular location">
    <subcellularLocation>
        <location evidence="1">Membrane</location>
        <topology evidence="1">Single-pass membrane protein</topology>
    </subcellularLocation>
</comment>
<feature type="compositionally biased region" description="Low complexity" evidence="5">
    <location>
        <begin position="35"/>
        <end position="45"/>
    </location>
</feature>
<dbReference type="RefSeq" id="XP_002542116.1">
    <property type="nucleotide sequence ID" value="XM_002542070.1"/>
</dbReference>
<dbReference type="EMBL" id="CH476615">
    <property type="protein sequence ID" value="EEP76783.1"/>
    <property type="molecule type" value="Genomic_DNA"/>
</dbReference>
<dbReference type="OMA" id="ANKAHKG"/>
<evidence type="ECO:0000313" key="6">
    <source>
        <dbReference type="EMBL" id="EEP76783.1"/>
    </source>
</evidence>
<dbReference type="AlphaFoldDB" id="C4JJ25"/>
<dbReference type="HOGENOM" id="CLU_052684_1_1_1"/>
<reference evidence="7" key="1">
    <citation type="journal article" date="2009" name="Genome Res.">
        <title>Comparative genomic analyses of the human fungal pathogens Coccidioides and their relatives.</title>
        <authorList>
            <person name="Sharpton T.J."/>
            <person name="Stajich J.E."/>
            <person name="Rounsley S.D."/>
            <person name="Gardner M.J."/>
            <person name="Wortman J.R."/>
            <person name="Jordar V.S."/>
            <person name="Maiti R."/>
            <person name="Kodira C.D."/>
            <person name="Neafsey D.E."/>
            <person name="Zeng Q."/>
            <person name="Hung C.-Y."/>
            <person name="McMahan C."/>
            <person name="Muszewska A."/>
            <person name="Grynberg M."/>
            <person name="Mandel M.A."/>
            <person name="Kellner E.M."/>
            <person name="Barker B.M."/>
            <person name="Galgiani J.N."/>
            <person name="Orbach M.J."/>
            <person name="Kirkland T.N."/>
            <person name="Cole G.T."/>
            <person name="Henn M.R."/>
            <person name="Birren B.W."/>
            <person name="Taylor J.W."/>
        </authorList>
    </citation>
    <scope>NUCLEOTIDE SEQUENCE [LARGE SCALE GENOMIC DNA]</scope>
    <source>
        <strain evidence="7">UAMH 1704</strain>
    </source>
</reference>
<gene>
    <name evidence="6" type="ORF">UREG_01632</name>
</gene>
<name>C4JJ25_UNCRE</name>
<keyword evidence="3" id="KW-1133">Transmembrane helix</keyword>
<feature type="compositionally biased region" description="Polar residues" evidence="5">
    <location>
        <begin position="215"/>
        <end position="228"/>
    </location>
</feature>
<keyword evidence="2" id="KW-0812">Transmembrane</keyword>
<dbReference type="GeneID" id="8438601"/>
<protein>
    <submittedName>
        <fullName evidence="6">Uncharacterized protein</fullName>
    </submittedName>
</protein>
<evidence type="ECO:0000256" key="4">
    <source>
        <dbReference type="ARBA" id="ARBA00023136"/>
    </source>
</evidence>
<evidence type="ECO:0000256" key="5">
    <source>
        <dbReference type="SAM" id="MobiDB-lite"/>
    </source>
</evidence>
<proteinExistence type="predicted"/>
<dbReference type="InterPro" id="IPR029208">
    <property type="entry name" value="COX14"/>
</dbReference>
<dbReference type="Pfam" id="PF14880">
    <property type="entry name" value="COX14"/>
    <property type="match status" value="1"/>
</dbReference>
<dbReference type="eggNOG" id="ENOG502S3II">
    <property type="taxonomic scope" value="Eukaryota"/>
</dbReference>
<evidence type="ECO:0000256" key="2">
    <source>
        <dbReference type="ARBA" id="ARBA00022692"/>
    </source>
</evidence>
<feature type="region of interest" description="Disordered" evidence="5">
    <location>
        <begin position="207"/>
        <end position="228"/>
    </location>
</feature>
<organism evidence="6 7">
    <name type="scientific">Uncinocarpus reesii (strain UAMH 1704)</name>
    <dbReference type="NCBI Taxonomy" id="336963"/>
    <lineage>
        <taxon>Eukaryota</taxon>
        <taxon>Fungi</taxon>
        <taxon>Dikarya</taxon>
        <taxon>Ascomycota</taxon>
        <taxon>Pezizomycotina</taxon>
        <taxon>Eurotiomycetes</taxon>
        <taxon>Eurotiomycetidae</taxon>
        <taxon>Onygenales</taxon>
        <taxon>Onygenaceae</taxon>
        <taxon>Uncinocarpus</taxon>
    </lineage>
</organism>
<dbReference type="OrthoDB" id="4205486at2759"/>
<evidence type="ECO:0000313" key="7">
    <source>
        <dbReference type="Proteomes" id="UP000002058"/>
    </source>
</evidence>
<accession>C4JJ25</accession>
<dbReference type="KEGG" id="ure:UREG_01632"/>